<dbReference type="Proteomes" id="UP000069272">
    <property type="component" value="Chromosome 2R"/>
</dbReference>
<organism evidence="1 2">
    <name type="scientific">Anopheles albimanus</name>
    <name type="common">New world malaria mosquito</name>
    <dbReference type="NCBI Taxonomy" id="7167"/>
    <lineage>
        <taxon>Eukaryota</taxon>
        <taxon>Metazoa</taxon>
        <taxon>Ecdysozoa</taxon>
        <taxon>Arthropoda</taxon>
        <taxon>Hexapoda</taxon>
        <taxon>Insecta</taxon>
        <taxon>Pterygota</taxon>
        <taxon>Neoptera</taxon>
        <taxon>Endopterygota</taxon>
        <taxon>Diptera</taxon>
        <taxon>Nematocera</taxon>
        <taxon>Culicoidea</taxon>
        <taxon>Culicidae</taxon>
        <taxon>Anophelinae</taxon>
        <taxon>Anopheles</taxon>
    </lineage>
</organism>
<proteinExistence type="predicted"/>
<dbReference type="VEuPathDB" id="VectorBase:AALB014381"/>
<keyword evidence="2" id="KW-1185">Reference proteome</keyword>
<dbReference type="AlphaFoldDB" id="A0A182FXL1"/>
<reference evidence="1" key="2">
    <citation type="submission" date="2022-08" db="UniProtKB">
        <authorList>
            <consortium name="EnsemblMetazoa"/>
        </authorList>
    </citation>
    <scope>IDENTIFICATION</scope>
    <source>
        <strain evidence="1">STECLA/ALBI9_A</strain>
    </source>
</reference>
<evidence type="ECO:0000313" key="2">
    <source>
        <dbReference type="Proteomes" id="UP000069272"/>
    </source>
</evidence>
<protein>
    <submittedName>
        <fullName evidence="1">Uncharacterized protein</fullName>
    </submittedName>
</protein>
<reference evidence="1 2" key="1">
    <citation type="journal article" date="2017" name="G3 (Bethesda)">
        <title>The Physical Genome Mapping of Anopheles albimanus Corrected Scaffold Misassemblies and Identified Interarm Rearrangements in Genus Anopheles.</title>
        <authorList>
            <person name="Artemov G.N."/>
            <person name="Peery A.N."/>
            <person name="Jiang X."/>
            <person name="Tu Z."/>
            <person name="Stegniy V.N."/>
            <person name="Sharakhova M.V."/>
            <person name="Sharakhov I.V."/>
        </authorList>
    </citation>
    <scope>NUCLEOTIDE SEQUENCE [LARGE SCALE GENOMIC DNA]</scope>
    <source>
        <strain evidence="1 2">ALBI9_A</strain>
    </source>
</reference>
<accession>A0A182FXL1</accession>
<name>A0A182FXL1_ANOAL</name>
<evidence type="ECO:0000313" key="1">
    <source>
        <dbReference type="EnsemblMetazoa" id="AALB014381-PA"/>
    </source>
</evidence>
<dbReference type="EnsemblMetazoa" id="AALB014381-RA">
    <property type="protein sequence ID" value="AALB014381-PA"/>
    <property type="gene ID" value="AALB014381"/>
</dbReference>
<sequence>QTVGVSRRFFSERFTIASESVDRWCWCSGPVTVVVVIGRTNPAGLSGVVHRAAVCSKLVTAV</sequence>